<dbReference type="InterPro" id="IPR039365">
    <property type="entry name" value="IS701-like"/>
</dbReference>
<evidence type="ECO:0000313" key="2">
    <source>
        <dbReference type="EMBL" id="ATE54487.1"/>
    </source>
</evidence>
<reference evidence="2" key="1">
    <citation type="submission" date="2017-09" db="EMBL/GenBank/DDBJ databases">
        <title>Complete Genome Sequence of ansamitocin-producing Bacterium Actinosynnema pretiosum X47.</title>
        <authorList>
            <person name="Cao G."/>
            <person name="Zong G."/>
            <person name="Zhong C."/>
            <person name="Fu J."/>
        </authorList>
    </citation>
    <scope>NUCLEOTIDE SEQUENCE [LARGE SCALE GENOMIC DNA]</scope>
    <source>
        <strain evidence="2">X47</strain>
    </source>
</reference>
<dbReference type="PANTHER" id="PTHR33627">
    <property type="entry name" value="TRANSPOSASE"/>
    <property type="match status" value="1"/>
</dbReference>
<keyword evidence="3" id="KW-1185">Reference proteome</keyword>
<dbReference type="NCBIfam" id="NF033540">
    <property type="entry name" value="transpos_IS701"/>
    <property type="match status" value="1"/>
</dbReference>
<sequence>MVVDAVEAELDRVHARIAGRFARAEPRARAREYLLGLTAGLARANGWTLAEWAQEVSPDGMQRLLRSADWDVDGVRDDLRDHVVARFGEAGGALVLGDAGFAKRGDRSAGVHRQRRGADGRVENCQVGVFLAYSSARGRALVDRELHLPDPWVDDPVRRAAAGVPDRVGSATVARRGAEMVERALGAGVPFRWVAGGGEHGRDARLRVWLEQRDLPHVLVVDGDAPSVGADGGVTSAGELVDALPAGAWRRAGEGVWARVALRAPQRPGRARWLLARRDATGVTPHLCYGPRRATLLELVSAASACGHAEDCLRRADARAGLGQYQVRSWRAWHAHVTLSMLADAWLATCGAEAG</sequence>
<evidence type="ECO:0000313" key="3">
    <source>
        <dbReference type="Proteomes" id="UP000218505"/>
    </source>
</evidence>
<accession>A0A290Z623</accession>
<gene>
    <name evidence="2" type="ORF">CNX65_15295</name>
</gene>
<dbReference type="Pfam" id="PF13546">
    <property type="entry name" value="DDE_5"/>
    <property type="match status" value="1"/>
</dbReference>
<dbReference type="EMBL" id="CP023445">
    <property type="protein sequence ID" value="ATE54487.1"/>
    <property type="molecule type" value="Genomic_DNA"/>
</dbReference>
<evidence type="ECO:0000259" key="1">
    <source>
        <dbReference type="Pfam" id="PF13546"/>
    </source>
</evidence>
<proteinExistence type="predicted"/>
<organism evidence="2 3">
    <name type="scientific">Actinosynnema pretiosum</name>
    <dbReference type="NCBI Taxonomy" id="42197"/>
    <lineage>
        <taxon>Bacteria</taxon>
        <taxon>Bacillati</taxon>
        <taxon>Actinomycetota</taxon>
        <taxon>Actinomycetes</taxon>
        <taxon>Pseudonocardiales</taxon>
        <taxon>Pseudonocardiaceae</taxon>
        <taxon>Actinosynnema</taxon>
    </lineage>
</organism>
<dbReference type="PANTHER" id="PTHR33627:SF1">
    <property type="entry name" value="TRANSPOSASE"/>
    <property type="match status" value="1"/>
</dbReference>
<dbReference type="Proteomes" id="UP000218505">
    <property type="component" value="Chromosome"/>
</dbReference>
<protein>
    <submittedName>
        <fullName evidence="2">IS701 family transposase</fullName>
    </submittedName>
</protein>
<dbReference type="AlphaFoldDB" id="A0A290Z623"/>
<name>A0A290Z623_9PSEU</name>
<dbReference type="RefSeq" id="WP_096493680.1">
    <property type="nucleotide sequence ID" value="NZ_CP023445.1"/>
</dbReference>
<dbReference type="InterPro" id="IPR038721">
    <property type="entry name" value="IS701-like_DDE_dom"/>
</dbReference>
<dbReference type="KEGG" id="apre:CNX65_15295"/>
<feature type="domain" description="Transposase IS701-like DDE" evidence="1">
    <location>
        <begin position="20"/>
        <end position="224"/>
    </location>
</feature>